<dbReference type="OrthoDB" id="2129688at2759"/>
<dbReference type="InterPro" id="IPR000210">
    <property type="entry name" value="BTB/POZ_dom"/>
</dbReference>
<dbReference type="SMART" id="SM00225">
    <property type="entry name" value="BTB"/>
    <property type="match status" value="2"/>
</dbReference>
<reference evidence="2 3" key="1">
    <citation type="submission" date="2018-05" db="EMBL/GenBank/DDBJ databases">
        <title>Genome sequencing and assembly of the regulated plant pathogen Lachnellula willkommii and related sister species for the development of diagnostic species identification markers.</title>
        <authorList>
            <person name="Giroux E."/>
            <person name="Bilodeau G."/>
        </authorList>
    </citation>
    <scope>NUCLEOTIDE SEQUENCE [LARGE SCALE GENOMIC DNA]</scope>
    <source>
        <strain evidence="2 3">CBS 197.66</strain>
    </source>
</reference>
<accession>A0A8H8RNU4</accession>
<feature type="domain" description="BTB" evidence="1">
    <location>
        <begin position="409"/>
        <end position="512"/>
    </location>
</feature>
<dbReference type="Gene3D" id="3.30.710.10">
    <property type="entry name" value="Potassium Channel Kv1.1, Chain A"/>
    <property type="match status" value="2"/>
</dbReference>
<dbReference type="PROSITE" id="PS50097">
    <property type="entry name" value="BTB"/>
    <property type="match status" value="2"/>
</dbReference>
<feature type="domain" description="BTB" evidence="1">
    <location>
        <begin position="45"/>
        <end position="153"/>
    </location>
</feature>
<gene>
    <name evidence="2" type="ORF">LSUB1_G004583</name>
</gene>
<dbReference type="EMBL" id="QGMJ01000249">
    <property type="protein sequence ID" value="TVY39026.1"/>
    <property type="molecule type" value="Genomic_DNA"/>
</dbReference>
<organism evidence="2 3">
    <name type="scientific">Lachnellula subtilissima</name>
    <dbReference type="NCBI Taxonomy" id="602034"/>
    <lineage>
        <taxon>Eukaryota</taxon>
        <taxon>Fungi</taxon>
        <taxon>Dikarya</taxon>
        <taxon>Ascomycota</taxon>
        <taxon>Pezizomycotina</taxon>
        <taxon>Leotiomycetes</taxon>
        <taxon>Helotiales</taxon>
        <taxon>Lachnaceae</taxon>
        <taxon>Lachnellula</taxon>
    </lineage>
</organism>
<evidence type="ECO:0000259" key="1">
    <source>
        <dbReference type="PROSITE" id="PS50097"/>
    </source>
</evidence>
<evidence type="ECO:0000313" key="2">
    <source>
        <dbReference type="EMBL" id="TVY39026.1"/>
    </source>
</evidence>
<sequence>PAPSPINAISRSIKPRQPLRLSTVSTSRKMATKDPIVFTAPGLGPDMSIEVFKQIFHVNSLVLKVHSEYFRTYLNSPDKAPASSISGTFRYNWVTLVDEDANGWSLTAKENFMFSQIKTSPENQPFAGTSQDQVDAFHIILSALHSEPVEITTAHQLCLIAELADFYRVLPLMSNALNGVFFGNPELAMSIPTHCVILLEAAYKLRNNVLFRECFIHVMGPWTHPRFKLLQEKKLRDLAAVTHANTTAQITATQHQFLIMTSTRLPLSRNKRHSGHQFGKAILAPLVDIQDMVVVDKELIVPAYYRKLHNLEGKPYELIHKLKVLLDPFLRNLLVLDRSGVGAGEGPYEDSFLCFELPTKSYHGMSSRELGSMNISSVCNGGETWERAESPYVNECSIGKTLLFVNYGSHVHLEVFFQDFYVHSSVLKKHSAFFRAFLDSPDKGLSGTSKNTKYKYDWISHVDKDGTWALICSTKLKANEEQFDFWGDQIAEIKSFHILLNSFYGNHLRIQSISMLNHIIALADYYRALPQFSAAFTEALGTGTCGRILDGMVENCAELLEIAARLRCAPLFRDCFILCTGPCNKARGMEIKSGPLRRLARAEFRKIMGHVKSQYELAEIARISNAQRSATILQRPTTNPQKFTTRGIRRFAPGRNRAAALFLSTHDGLRYSEESIRHVMWLGRNNLVLVPKKVHFLRNHFLCTEISDEDLPWDVEEKEW</sequence>
<dbReference type="AlphaFoldDB" id="A0A8H8RNU4"/>
<comment type="caution">
    <text evidence="2">The sequence shown here is derived from an EMBL/GenBank/DDBJ whole genome shotgun (WGS) entry which is preliminary data.</text>
</comment>
<evidence type="ECO:0000313" key="3">
    <source>
        <dbReference type="Proteomes" id="UP000462212"/>
    </source>
</evidence>
<proteinExistence type="predicted"/>
<feature type="non-terminal residue" evidence="2">
    <location>
        <position position="720"/>
    </location>
</feature>
<dbReference type="Proteomes" id="UP000462212">
    <property type="component" value="Unassembled WGS sequence"/>
</dbReference>
<dbReference type="SUPFAM" id="SSF54695">
    <property type="entry name" value="POZ domain"/>
    <property type="match status" value="1"/>
</dbReference>
<keyword evidence="3" id="KW-1185">Reference proteome</keyword>
<dbReference type="InterPro" id="IPR011333">
    <property type="entry name" value="SKP1/BTB/POZ_sf"/>
</dbReference>
<name>A0A8H8RNU4_9HELO</name>
<protein>
    <recommendedName>
        <fullName evidence="1">BTB domain-containing protein</fullName>
    </recommendedName>
</protein>